<dbReference type="PANTHER" id="PTHR34395:SF15">
    <property type="entry name" value="OS09G0292400 PROTEIN"/>
    <property type="match status" value="1"/>
</dbReference>
<name>A0A8X8WR55_SALSN</name>
<dbReference type="EMBL" id="PNBA02000015">
    <property type="protein sequence ID" value="KAG6399607.1"/>
    <property type="molecule type" value="Genomic_DNA"/>
</dbReference>
<keyword evidence="3" id="KW-1185">Reference proteome</keyword>
<comment type="caution">
    <text evidence="2">The sequence shown here is derived from an EMBL/GenBank/DDBJ whole genome shotgun (WGS) entry which is preliminary data.</text>
</comment>
<dbReference type="AlphaFoldDB" id="A0A8X8WR55"/>
<gene>
    <name evidence="2" type="ORF">SASPL_141088</name>
</gene>
<reference evidence="2" key="1">
    <citation type="submission" date="2018-01" db="EMBL/GenBank/DDBJ databases">
        <authorList>
            <person name="Mao J.F."/>
        </authorList>
    </citation>
    <scope>NUCLEOTIDE SEQUENCE</scope>
    <source>
        <strain evidence="2">Huo1</strain>
        <tissue evidence="2">Leaf</tissue>
    </source>
</reference>
<evidence type="ECO:0000313" key="3">
    <source>
        <dbReference type="Proteomes" id="UP000298416"/>
    </source>
</evidence>
<feature type="region of interest" description="Disordered" evidence="1">
    <location>
        <begin position="59"/>
        <end position="78"/>
    </location>
</feature>
<reference evidence="2" key="2">
    <citation type="submission" date="2020-08" db="EMBL/GenBank/DDBJ databases">
        <title>Plant Genome Project.</title>
        <authorList>
            <person name="Zhang R.-G."/>
        </authorList>
    </citation>
    <scope>NUCLEOTIDE SEQUENCE</scope>
    <source>
        <strain evidence="2">Huo1</strain>
        <tissue evidence="2">Leaf</tissue>
    </source>
</reference>
<protein>
    <submittedName>
        <fullName evidence="2">Uncharacterized protein</fullName>
    </submittedName>
</protein>
<evidence type="ECO:0000313" key="2">
    <source>
        <dbReference type="EMBL" id="KAG6399607.1"/>
    </source>
</evidence>
<dbReference type="Proteomes" id="UP000298416">
    <property type="component" value="Unassembled WGS sequence"/>
</dbReference>
<evidence type="ECO:0000256" key="1">
    <source>
        <dbReference type="SAM" id="MobiDB-lite"/>
    </source>
</evidence>
<proteinExistence type="predicted"/>
<organism evidence="2">
    <name type="scientific">Salvia splendens</name>
    <name type="common">Scarlet sage</name>
    <dbReference type="NCBI Taxonomy" id="180675"/>
    <lineage>
        <taxon>Eukaryota</taxon>
        <taxon>Viridiplantae</taxon>
        <taxon>Streptophyta</taxon>
        <taxon>Embryophyta</taxon>
        <taxon>Tracheophyta</taxon>
        <taxon>Spermatophyta</taxon>
        <taxon>Magnoliopsida</taxon>
        <taxon>eudicotyledons</taxon>
        <taxon>Gunneridae</taxon>
        <taxon>Pentapetalae</taxon>
        <taxon>asterids</taxon>
        <taxon>lamiids</taxon>
        <taxon>Lamiales</taxon>
        <taxon>Lamiaceae</taxon>
        <taxon>Nepetoideae</taxon>
        <taxon>Mentheae</taxon>
        <taxon>Salviinae</taxon>
        <taxon>Salvia</taxon>
        <taxon>Salvia subgen. Calosphace</taxon>
        <taxon>core Calosphace</taxon>
    </lineage>
</organism>
<accession>A0A8X8WR55</accession>
<sequence length="169" mass="18835">MSAFSSEGLRIDHLHYSGRQLEPYSSLIWLVVKSSMSGERTFIDGDVSSGSGEEANMLDGHNKNHTVPQSGRHKRNRKATGDAIVDAMLEIAAASKMRAAAIMRAEERFTISKCIRILDEMQGVDQNVYFFALDLFENPSARETFISLKSERRLAWMQGKFRASTSSAA</sequence>
<dbReference type="PANTHER" id="PTHR34395">
    <property type="entry name" value="OS11G0427500 PROTEIN"/>
    <property type="match status" value="1"/>
</dbReference>